<evidence type="ECO:0000256" key="2">
    <source>
        <dbReference type="SAM" id="MobiDB-lite"/>
    </source>
</evidence>
<dbReference type="AlphaFoldDB" id="A0A922IFT8"/>
<dbReference type="Proteomes" id="UP000790347">
    <property type="component" value="Unassembled WGS sequence"/>
</dbReference>
<dbReference type="InterPro" id="IPR011993">
    <property type="entry name" value="PH-like_dom_sf"/>
</dbReference>
<feature type="region of interest" description="Disordered" evidence="2">
    <location>
        <begin position="55"/>
        <end position="75"/>
    </location>
</feature>
<dbReference type="GO" id="GO:0031932">
    <property type="term" value="C:TORC2 complex"/>
    <property type="evidence" value="ECO:0007669"/>
    <property type="project" value="InterPro"/>
</dbReference>
<dbReference type="PANTHER" id="PTHR13335:SF1">
    <property type="entry name" value="TARGET OF RAPAMYCIN COMPLEX 2 SUBUNIT MAPKAP1"/>
    <property type="match status" value="1"/>
</dbReference>
<dbReference type="Pfam" id="PF16978">
    <property type="entry name" value="CRIM"/>
    <property type="match status" value="1"/>
</dbReference>
<keyword evidence="8" id="KW-1185">Reference proteome</keyword>
<accession>A0A922IFT8</accession>
<dbReference type="InterPro" id="IPR031567">
    <property type="entry name" value="CRIM_dom"/>
</dbReference>
<evidence type="ECO:0000313" key="6">
    <source>
        <dbReference type="EMBL" id="KAH7642731.1"/>
    </source>
</evidence>
<evidence type="ECO:0000313" key="7">
    <source>
        <dbReference type="EMBL" id="KAH9530087.1"/>
    </source>
</evidence>
<dbReference type="Pfam" id="PF05422">
    <property type="entry name" value="SIN1"/>
    <property type="match status" value="1"/>
</dbReference>
<dbReference type="GO" id="GO:0038203">
    <property type="term" value="P:TORC2 signaling"/>
    <property type="evidence" value="ECO:0007669"/>
    <property type="project" value="TreeGrafter"/>
</dbReference>
<organism evidence="7 8">
    <name type="scientific">Dermatophagoides farinae</name>
    <name type="common">American house dust mite</name>
    <dbReference type="NCBI Taxonomy" id="6954"/>
    <lineage>
        <taxon>Eukaryota</taxon>
        <taxon>Metazoa</taxon>
        <taxon>Ecdysozoa</taxon>
        <taxon>Arthropoda</taxon>
        <taxon>Chelicerata</taxon>
        <taxon>Arachnida</taxon>
        <taxon>Acari</taxon>
        <taxon>Acariformes</taxon>
        <taxon>Sarcoptiformes</taxon>
        <taxon>Astigmata</taxon>
        <taxon>Psoroptidia</taxon>
        <taxon>Analgoidea</taxon>
        <taxon>Pyroglyphidae</taxon>
        <taxon>Dermatophagoidinae</taxon>
        <taxon>Dermatophagoides</taxon>
    </lineage>
</organism>
<sequence length="742" mass="85547">MSLCDDKRFILSHIRHSFITCDDTGMCETVMLNEQSNRYPYESIYKHHFDYYYSDDDDDDDDNDDGSSHDQLPSADNQTIISLNDFKTNDDEIELLKKTELEYQSELIDDDQPTQSLDIMYESYEIGIRRRSNTAQKLEKLKRERKVQSKTKVVTWKGTTPIVSQNTQGDIIRIKRIVLDAEQLPQQERDLLEFDPKENVYYETDAYRKFLFPKKELDPEQSPGDEIVKDLLSKPRRKSMLSQRIEQSPMAPVNPFNEFTLFDGRLSDSTAHTKRVRIFFNIHENNPEFEPYDFTERFQPSISGINCGPNWIEVVVLANARVCDLIGLICWHYTHLEIGPPLKPVLTAYALKIAEENGDVDNDFPSLGFTDDVKRYGFPYLALVSVVTEIFITVFIDSEDVFSQFTVDSPTTQLKEIVEQIKKRRPHLFRNRTSDCRLELRSQPGVLLDLNSPVSKYLDKHHLDTIRPSVKFLLEFPEKDSGTKSVETLTVKEKSSSLPKGITGLRLNKSSSALYNLDTNNTNMASKKIRDPNDYSSNLIDIMKAPLYQCFDVNSVTKLYNTPVEMGISEGKLEITPKSNARSPSSLLTEKLFSRFQGIKAMNINVEDVVDCHVAPSHKQIAGRQAFKIVYWNGNNFKHIKFDAESSTAEEIVFKLQNVMKLRTSIRRNEYHTIKNRKKNISTKIYFKSRLSSGSSESGSEDIVNDSMMDTMHNCDDNKNHHHDLFRTSKFRSKFRGSKNID</sequence>
<dbReference type="InterPro" id="IPR031313">
    <property type="entry name" value="Sin1_PH_dom"/>
</dbReference>
<evidence type="ECO:0000259" key="5">
    <source>
        <dbReference type="Pfam" id="PF16979"/>
    </source>
</evidence>
<dbReference type="GO" id="GO:0005546">
    <property type="term" value="F:phosphatidylinositol-4,5-bisphosphate binding"/>
    <property type="evidence" value="ECO:0007669"/>
    <property type="project" value="TreeGrafter"/>
</dbReference>
<reference evidence="7" key="4">
    <citation type="journal article" date="2022" name="Res Sq">
        <title>Comparative Genomics Reveals Insights into the Divergent Evolution of Astigmatic Mites and Household Pest Adaptations.</title>
        <authorList>
            <person name="Xiong Q."/>
            <person name="Wan A.T.-Y."/>
            <person name="Liu X.-Y."/>
            <person name="Fung C.S.-H."/>
            <person name="Xiao X."/>
            <person name="Malainual N."/>
            <person name="Hou J."/>
            <person name="Wang L."/>
            <person name="Wang M."/>
            <person name="Yang K."/>
            <person name="Cui Y."/>
            <person name="Leung E."/>
            <person name="Nong W."/>
            <person name="Shin S.-K."/>
            <person name="Au S."/>
            <person name="Jeong K.Y."/>
            <person name="Chew F.T."/>
            <person name="Hui J."/>
            <person name="Leung T.F."/>
            <person name="Tungtrongchitr A."/>
            <person name="Zhong N."/>
            <person name="Liu Z."/>
            <person name="Tsui S."/>
        </authorList>
    </citation>
    <scope>NUCLEOTIDE SEQUENCE</scope>
    <source>
        <strain evidence="7">Derf</strain>
        <tissue evidence="7">Whole organism</tissue>
    </source>
</reference>
<evidence type="ECO:0000256" key="1">
    <source>
        <dbReference type="ARBA" id="ARBA00009407"/>
    </source>
</evidence>
<reference evidence="7" key="1">
    <citation type="submission" date="2013-05" db="EMBL/GenBank/DDBJ databases">
        <authorList>
            <person name="Yim A.K.Y."/>
            <person name="Chan T.F."/>
            <person name="Ji K.M."/>
            <person name="Liu X.Y."/>
            <person name="Zhou J.W."/>
            <person name="Li R.Q."/>
            <person name="Yang K.Y."/>
            <person name="Li J."/>
            <person name="Li M."/>
            <person name="Law P.T.W."/>
            <person name="Wu Y.L."/>
            <person name="Cai Z.L."/>
            <person name="Qin H."/>
            <person name="Bao Y."/>
            <person name="Leung R.K.K."/>
            <person name="Ng P.K.S."/>
            <person name="Zou J."/>
            <person name="Zhong X.J."/>
            <person name="Ran P.X."/>
            <person name="Zhong N.S."/>
            <person name="Liu Z.G."/>
            <person name="Tsui S.K.W."/>
        </authorList>
    </citation>
    <scope>NUCLEOTIDE SEQUENCE</scope>
    <source>
        <strain evidence="7">Derf</strain>
        <tissue evidence="7">Whole organism</tissue>
    </source>
</reference>
<dbReference type="GO" id="GO:0005886">
    <property type="term" value="C:plasma membrane"/>
    <property type="evidence" value="ECO:0007669"/>
    <property type="project" value="TreeGrafter"/>
</dbReference>
<evidence type="ECO:0000259" key="4">
    <source>
        <dbReference type="Pfam" id="PF16978"/>
    </source>
</evidence>
<comment type="similarity">
    <text evidence="1">Belongs to the SIN1 family.</text>
</comment>
<protein>
    <submittedName>
        <fullName evidence="6 7">Target of rapamycin complex 2 subunit mapkap1</fullName>
    </submittedName>
</protein>
<dbReference type="PANTHER" id="PTHR13335">
    <property type="entry name" value="TARGET OF RAPAMYCIN COMPLEX 2 SUBUNIT MAPKAP1"/>
    <property type="match status" value="1"/>
</dbReference>
<feature type="domain" description="SIN1-type PH" evidence="5">
    <location>
        <begin position="547"/>
        <end position="661"/>
    </location>
</feature>
<evidence type="ECO:0000313" key="8">
    <source>
        <dbReference type="Proteomes" id="UP000790347"/>
    </source>
</evidence>
<dbReference type="Pfam" id="PF16979">
    <property type="entry name" value="SIN1_PH"/>
    <property type="match status" value="1"/>
</dbReference>
<dbReference type="InterPro" id="IPR032679">
    <property type="entry name" value="Sin1_N"/>
</dbReference>
<dbReference type="OrthoDB" id="241990at2759"/>
<name>A0A922IFT8_DERFA</name>
<dbReference type="Proteomes" id="UP000828236">
    <property type="component" value="Unassembled WGS sequence"/>
</dbReference>
<dbReference type="Gene3D" id="2.30.29.30">
    <property type="entry name" value="Pleckstrin-homology domain (PH domain)/Phosphotyrosine-binding domain (PTB)"/>
    <property type="match status" value="1"/>
</dbReference>
<dbReference type="InterPro" id="IPR008828">
    <property type="entry name" value="Sin1/Avo1"/>
</dbReference>
<dbReference type="GO" id="GO:0005737">
    <property type="term" value="C:cytoplasm"/>
    <property type="evidence" value="ECO:0007669"/>
    <property type="project" value="TreeGrafter"/>
</dbReference>
<evidence type="ECO:0000259" key="3">
    <source>
        <dbReference type="Pfam" id="PF05422"/>
    </source>
</evidence>
<feature type="domain" description="CRIM" evidence="4">
    <location>
        <begin position="238"/>
        <end position="386"/>
    </location>
</feature>
<feature type="domain" description="Sin1 N-terminal" evidence="3">
    <location>
        <begin position="18"/>
        <end position="170"/>
    </location>
</feature>
<feature type="compositionally biased region" description="Acidic residues" evidence="2">
    <location>
        <begin position="55"/>
        <end position="65"/>
    </location>
</feature>
<dbReference type="EMBL" id="ASGP02000001">
    <property type="protein sequence ID" value="KAH9530087.1"/>
    <property type="molecule type" value="Genomic_DNA"/>
</dbReference>
<reference evidence="6" key="2">
    <citation type="submission" date="2020-06" db="EMBL/GenBank/DDBJ databases">
        <authorList>
            <person name="Ji K."/>
            <person name="Li J."/>
        </authorList>
    </citation>
    <scope>NUCLEOTIDE SEQUENCE</scope>
    <source>
        <strain evidence="6">JKM2019</strain>
        <tissue evidence="6">Whole body</tissue>
    </source>
</reference>
<dbReference type="EMBL" id="SDOV01000004">
    <property type="protein sequence ID" value="KAH7642731.1"/>
    <property type="molecule type" value="Genomic_DNA"/>
</dbReference>
<comment type="caution">
    <text evidence="7">The sequence shown here is derived from an EMBL/GenBank/DDBJ whole genome shotgun (WGS) entry which is preliminary data.</text>
</comment>
<reference evidence="6" key="3">
    <citation type="journal article" date="2021" name="World Allergy Organ. J.">
        <title>Chromosome-level assembly of Dermatophagoides farinae genome and transcriptome reveals two novel allergens Der f 37 and Der f 39.</title>
        <authorList>
            <person name="Chen J."/>
            <person name="Cai Z."/>
            <person name="Fan D."/>
            <person name="Hu J."/>
            <person name="Hou Y."/>
            <person name="He Y."/>
            <person name="Zhang Z."/>
            <person name="Zhao Z."/>
            <person name="Gao P."/>
            <person name="Hu W."/>
            <person name="Sun J."/>
            <person name="Li J."/>
            <person name="Ji K."/>
        </authorList>
    </citation>
    <scope>NUCLEOTIDE SEQUENCE</scope>
    <source>
        <strain evidence="6">JKM2019</strain>
    </source>
</reference>
<proteinExistence type="inferred from homology"/>
<gene>
    <name evidence="7" type="primary">MAPKAP1</name>
    <name evidence="7" type="ORF">DERF_003923</name>
    <name evidence="6" type="ORF">HUG17_5778</name>
</gene>